<evidence type="ECO:0000313" key="2">
    <source>
        <dbReference type="EMBL" id="KAF2792444.1"/>
    </source>
</evidence>
<evidence type="ECO:0000313" key="3">
    <source>
        <dbReference type="Proteomes" id="UP000799757"/>
    </source>
</evidence>
<name>A0A6A6X8H0_9PLEO</name>
<feature type="region of interest" description="Disordered" evidence="1">
    <location>
        <begin position="17"/>
        <end position="68"/>
    </location>
</feature>
<proteinExistence type="predicted"/>
<feature type="compositionally biased region" description="Polar residues" evidence="1">
    <location>
        <begin position="47"/>
        <end position="59"/>
    </location>
</feature>
<reference evidence="2" key="1">
    <citation type="journal article" date="2020" name="Stud. Mycol.">
        <title>101 Dothideomycetes genomes: a test case for predicting lifestyles and emergence of pathogens.</title>
        <authorList>
            <person name="Haridas S."/>
            <person name="Albert R."/>
            <person name="Binder M."/>
            <person name="Bloem J."/>
            <person name="Labutti K."/>
            <person name="Salamov A."/>
            <person name="Andreopoulos B."/>
            <person name="Baker S."/>
            <person name="Barry K."/>
            <person name="Bills G."/>
            <person name="Bluhm B."/>
            <person name="Cannon C."/>
            <person name="Castanera R."/>
            <person name="Culley D."/>
            <person name="Daum C."/>
            <person name="Ezra D."/>
            <person name="Gonzalez J."/>
            <person name="Henrissat B."/>
            <person name="Kuo A."/>
            <person name="Liang C."/>
            <person name="Lipzen A."/>
            <person name="Lutzoni F."/>
            <person name="Magnuson J."/>
            <person name="Mondo S."/>
            <person name="Nolan M."/>
            <person name="Ohm R."/>
            <person name="Pangilinan J."/>
            <person name="Park H.-J."/>
            <person name="Ramirez L."/>
            <person name="Alfaro M."/>
            <person name="Sun H."/>
            <person name="Tritt A."/>
            <person name="Yoshinaga Y."/>
            <person name="Zwiers L.-H."/>
            <person name="Turgeon B."/>
            <person name="Goodwin S."/>
            <person name="Spatafora J."/>
            <person name="Crous P."/>
            <person name="Grigoriev I."/>
        </authorList>
    </citation>
    <scope>NUCLEOTIDE SEQUENCE</scope>
    <source>
        <strain evidence="2">CBS 109.77</strain>
    </source>
</reference>
<sequence>MRLSRHIFILLPVSPRPQSRTIHQPSDQSTSLQDLLSQKATQKSKHTMSQTNSQTNDTEQGPPAPTENDAIREYRKALKARMKTIWNPSALFDLTDNTATNGSHEVNLHASSMSGKPPLYTMSAEDRATAYRVFAVFFDNEDNTDIIRATVGQRLTEEREKSGMQKSAGLHLDGGHDSECDVESTDPGRGADNAQARVAETRASARKSGGQKARAHAISGAEDKGARGGELECGVGIDVAGRGRCEREGSAEDDNDSGGPLEWLRVMLRDMGVRDKGVREVPPPTPSEDMRESWSDGCATFDERLRSSERKGVGLGGAESEAGIRDEVFVGERDGQVVESAVYCNSGTLSYSGVLTHAQVLLSGAC</sequence>
<protein>
    <submittedName>
        <fullName evidence="2">Uncharacterized protein</fullName>
    </submittedName>
</protein>
<feature type="region of interest" description="Disordered" evidence="1">
    <location>
        <begin position="157"/>
        <end position="227"/>
    </location>
</feature>
<dbReference type="AlphaFoldDB" id="A0A6A6X8H0"/>
<dbReference type="EMBL" id="MU001969">
    <property type="protein sequence ID" value="KAF2792444.1"/>
    <property type="molecule type" value="Genomic_DNA"/>
</dbReference>
<evidence type="ECO:0000256" key="1">
    <source>
        <dbReference type="SAM" id="MobiDB-lite"/>
    </source>
</evidence>
<keyword evidence="3" id="KW-1185">Reference proteome</keyword>
<gene>
    <name evidence="2" type="ORF">K505DRAFT_418443</name>
</gene>
<accession>A0A6A6X8H0</accession>
<feature type="compositionally biased region" description="Low complexity" evidence="1">
    <location>
        <begin position="24"/>
        <end position="38"/>
    </location>
</feature>
<dbReference type="Proteomes" id="UP000799757">
    <property type="component" value="Unassembled WGS sequence"/>
</dbReference>
<organism evidence="2 3">
    <name type="scientific">Melanomma pulvis-pyrius CBS 109.77</name>
    <dbReference type="NCBI Taxonomy" id="1314802"/>
    <lineage>
        <taxon>Eukaryota</taxon>
        <taxon>Fungi</taxon>
        <taxon>Dikarya</taxon>
        <taxon>Ascomycota</taxon>
        <taxon>Pezizomycotina</taxon>
        <taxon>Dothideomycetes</taxon>
        <taxon>Pleosporomycetidae</taxon>
        <taxon>Pleosporales</taxon>
        <taxon>Melanommataceae</taxon>
        <taxon>Melanomma</taxon>
    </lineage>
</organism>